<proteinExistence type="inferred from homology"/>
<evidence type="ECO:0000256" key="3">
    <source>
        <dbReference type="ARBA" id="ARBA00022679"/>
    </source>
</evidence>
<comment type="function">
    <text evidence="6">Catalyzes the transfer of a geranyl-geranyl moiety from geranyl-geranyl pyrophosphate to cysteines occuring in specific C-terminal amino acid sequences.</text>
</comment>
<dbReference type="Pfam" id="PF01239">
    <property type="entry name" value="PPTA"/>
    <property type="match status" value="5"/>
</dbReference>
<dbReference type="InterPro" id="IPR032675">
    <property type="entry name" value="LRR_dom_sf"/>
</dbReference>
<dbReference type="InterPro" id="IPR001611">
    <property type="entry name" value="Leu-rich_rpt"/>
</dbReference>
<evidence type="ECO:0000256" key="4">
    <source>
        <dbReference type="ARBA" id="ARBA00022737"/>
    </source>
</evidence>
<name>A0ABP1NTE3_XYLVO</name>
<keyword evidence="3 6" id="KW-0808">Transferase</keyword>
<sequence>MHGRVKVRTTAEQEALKKKERAEKLARYRAGISVVFEKRKNKVYDDELMMVTERMLLQNPDIYTLWNIRREAFTISDWDEKLIKEFYQNELTLTENCLKQNPKSYWVWYQRMWIMNHLVDHDWKKELMLCTKCLNLDERNFHCWNYREFIVQQAGISPEEEFRFATSKILNNFSNYSSWHYRSQLLSKIFHSCDQKDIDEKKKEELDLVMNATFTDPSDSSAWFYQRWLLNTHECSPILSQVLIKNNRVILLANKSITAELICLQINNENENVQWNFWKQTKFSKLWFGKFKRQLNEINNIKIEVEGTLYSLLCFNQKWIYRKKRYESHYNITQLLEQLSSYKQLVEMEPNNKWAHLTAILLMRKIDFIMFYEDILEKLNVLINIDPLRINYYKDLRSKYVIEHKLYKLWSTEEDQEMKSEIDLSGLSLTTLNNNEHLGFFEEINLNSNFLSDSLHQLSFLQNCKKLSLSDNQIENLKKFPMLQNLKDLSLKNNKLNNLEEILQLLIKHKLQSLDLRENPICNNKELQTRIIQVNPNLQLCIE</sequence>
<gene>
    <name evidence="7" type="ORF">XYLVIOL_LOCUS6209</name>
</gene>
<dbReference type="PANTHER" id="PTHR11129">
    <property type="entry name" value="PROTEIN FARNESYLTRANSFERASE ALPHA SUBUNIT/RAB GERANYLGERANYL TRANSFERASE ALPHA SUBUNIT"/>
    <property type="match status" value="1"/>
</dbReference>
<evidence type="ECO:0000256" key="2">
    <source>
        <dbReference type="ARBA" id="ARBA00022602"/>
    </source>
</evidence>
<keyword evidence="2 6" id="KW-0637">Prenyltransferase</keyword>
<accession>A0ABP1NTE3</accession>
<evidence type="ECO:0000256" key="5">
    <source>
        <dbReference type="ARBA" id="ARBA00047658"/>
    </source>
</evidence>
<dbReference type="Gene3D" id="1.25.40.120">
    <property type="entry name" value="Protein prenylyltransferase"/>
    <property type="match status" value="1"/>
</dbReference>
<evidence type="ECO:0000256" key="1">
    <source>
        <dbReference type="ARBA" id="ARBA00006734"/>
    </source>
</evidence>
<keyword evidence="8" id="KW-1185">Reference proteome</keyword>
<evidence type="ECO:0000256" key="6">
    <source>
        <dbReference type="RuleBase" id="RU367120"/>
    </source>
</evidence>
<comment type="caution">
    <text evidence="7">The sequence shown here is derived from an EMBL/GenBank/DDBJ whole genome shotgun (WGS) entry which is preliminary data.</text>
</comment>
<protein>
    <recommendedName>
        <fullName evidence="6">Geranylgeranyl transferase type-2 subunit alpha</fullName>
        <ecNumber evidence="6">2.5.1.60</ecNumber>
    </recommendedName>
    <alternativeName>
        <fullName evidence="6">Geranylgeranyl transferase type II subunit alpha</fullName>
    </alternativeName>
</protein>
<dbReference type="InterPro" id="IPR002088">
    <property type="entry name" value="Prenyl_trans_a"/>
</dbReference>
<evidence type="ECO:0000313" key="8">
    <source>
        <dbReference type="Proteomes" id="UP001642520"/>
    </source>
</evidence>
<dbReference type="PROSITE" id="PS51450">
    <property type="entry name" value="LRR"/>
    <property type="match status" value="2"/>
</dbReference>
<dbReference type="PANTHER" id="PTHR11129:SF2">
    <property type="entry name" value="GERANYLGERANYL TRANSFERASE TYPE-2 SUBUNIT ALPHA"/>
    <property type="match status" value="1"/>
</dbReference>
<reference evidence="7 8" key="1">
    <citation type="submission" date="2024-08" db="EMBL/GenBank/DDBJ databases">
        <authorList>
            <person name="Will J Nash"/>
            <person name="Angela Man"/>
            <person name="Seanna McTaggart"/>
            <person name="Kendall Baker"/>
            <person name="Tom Barker"/>
            <person name="Leah Catchpole"/>
            <person name="Alex Durrant"/>
            <person name="Karim Gharbi"/>
            <person name="Naomi Irish"/>
            <person name="Gemy Kaithakottil"/>
            <person name="Debby Ku"/>
            <person name="Aaliyah Providence"/>
            <person name="Felix Shaw"/>
            <person name="David Swarbreck"/>
            <person name="Chris Watkins"/>
            <person name="Ann M. McCartney"/>
            <person name="Giulio Formenti"/>
            <person name="Alice Mouton"/>
            <person name="Noel Vella"/>
            <person name="Bjorn M von Reumont"/>
            <person name="Adriana Vella"/>
            <person name="Wilfried Haerty"/>
        </authorList>
    </citation>
    <scope>NUCLEOTIDE SEQUENCE [LARGE SCALE GENOMIC DNA]</scope>
</reference>
<dbReference type="Gene3D" id="3.80.10.10">
    <property type="entry name" value="Ribonuclease Inhibitor"/>
    <property type="match status" value="1"/>
</dbReference>
<dbReference type="EMBL" id="CAXAJV020001293">
    <property type="protein sequence ID" value="CAL7943652.1"/>
    <property type="molecule type" value="Genomic_DNA"/>
</dbReference>
<dbReference type="Gene3D" id="2.60.40.1130">
    <property type="entry name" value="Rab geranylgeranyltransferase alpha-subunit, insert domain"/>
    <property type="match status" value="1"/>
</dbReference>
<dbReference type="SUPFAM" id="SSF48439">
    <property type="entry name" value="Protein prenylyltransferase"/>
    <property type="match status" value="1"/>
</dbReference>
<evidence type="ECO:0000313" key="7">
    <source>
        <dbReference type="EMBL" id="CAL7943652.1"/>
    </source>
</evidence>
<comment type="catalytic activity">
    <reaction evidence="5 6">
        <text>geranylgeranyl diphosphate + L-cysteinyl-[protein] = S-geranylgeranyl-L-cysteinyl-[protein] + diphosphate</text>
        <dbReference type="Rhea" id="RHEA:21240"/>
        <dbReference type="Rhea" id="RHEA-COMP:10131"/>
        <dbReference type="Rhea" id="RHEA-COMP:11537"/>
        <dbReference type="ChEBI" id="CHEBI:29950"/>
        <dbReference type="ChEBI" id="CHEBI:33019"/>
        <dbReference type="ChEBI" id="CHEBI:57533"/>
        <dbReference type="ChEBI" id="CHEBI:86021"/>
        <dbReference type="EC" id="2.5.1.60"/>
    </reaction>
</comment>
<dbReference type="PROSITE" id="PS51147">
    <property type="entry name" value="PFTA"/>
    <property type="match status" value="4"/>
</dbReference>
<dbReference type="EC" id="2.5.1.60" evidence="6"/>
<dbReference type="SUPFAM" id="SSF52058">
    <property type="entry name" value="L domain-like"/>
    <property type="match status" value="1"/>
</dbReference>
<organism evidence="7 8">
    <name type="scientific">Xylocopa violacea</name>
    <name type="common">Violet carpenter bee</name>
    <name type="synonym">Apis violacea</name>
    <dbReference type="NCBI Taxonomy" id="135666"/>
    <lineage>
        <taxon>Eukaryota</taxon>
        <taxon>Metazoa</taxon>
        <taxon>Ecdysozoa</taxon>
        <taxon>Arthropoda</taxon>
        <taxon>Hexapoda</taxon>
        <taxon>Insecta</taxon>
        <taxon>Pterygota</taxon>
        <taxon>Neoptera</taxon>
        <taxon>Endopterygota</taxon>
        <taxon>Hymenoptera</taxon>
        <taxon>Apocrita</taxon>
        <taxon>Aculeata</taxon>
        <taxon>Apoidea</taxon>
        <taxon>Anthophila</taxon>
        <taxon>Apidae</taxon>
        <taxon>Xylocopa</taxon>
        <taxon>Xylocopa</taxon>
    </lineage>
</organism>
<comment type="similarity">
    <text evidence="1 6">Belongs to the protein prenyltransferase subunit alpha family.</text>
</comment>
<keyword evidence="4" id="KW-0677">Repeat</keyword>
<dbReference type="Proteomes" id="UP001642520">
    <property type="component" value="Unassembled WGS sequence"/>
</dbReference>